<proteinExistence type="predicted"/>
<organism evidence="4 5">
    <name type="scientific">Candidatus Gemmiger excrementipullorum</name>
    <dbReference type="NCBI Taxonomy" id="2838610"/>
    <lineage>
        <taxon>Bacteria</taxon>
        <taxon>Bacillati</taxon>
        <taxon>Bacillota</taxon>
        <taxon>Clostridia</taxon>
        <taxon>Eubacteriales</taxon>
        <taxon>Gemmiger</taxon>
    </lineage>
</organism>
<feature type="compositionally biased region" description="Low complexity" evidence="1">
    <location>
        <begin position="28"/>
        <end position="43"/>
    </location>
</feature>
<name>A0A9D1Y244_9FIRM</name>
<dbReference type="PROSITE" id="PS51257">
    <property type="entry name" value="PROKAR_LIPOPROTEIN"/>
    <property type="match status" value="1"/>
</dbReference>
<dbReference type="EMBL" id="DXEI01000132">
    <property type="protein sequence ID" value="HIX95560.1"/>
    <property type="molecule type" value="Genomic_DNA"/>
</dbReference>
<dbReference type="InterPro" id="IPR046526">
    <property type="entry name" value="DUF6591"/>
</dbReference>
<feature type="region of interest" description="Disordered" evidence="1">
    <location>
        <begin position="286"/>
        <end position="332"/>
    </location>
</feature>
<protein>
    <recommendedName>
        <fullName evidence="3">DUF6591 domain-containing protein</fullName>
    </recommendedName>
</protein>
<evidence type="ECO:0000313" key="4">
    <source>
        <dbReference type="EMBL" id="HIX95560.1"/>
    </source>
</evidence>
<feature type="compositionally biased region" description="Low complexity" evidence="1">
    <location>
        <begin position="320"/>
        <end position="332"/>
    </location>
</feature>
<gene>
    <name evidence="4" type="ORF">H9846_08900</name>
</gene>
<feature type="domain" description="DUF6591" evidence="3">
    <location>
        <begin position="200"/>
        <end position="418"/>
    </location>
</feature>
<reference evidence="4" key="1">
    <citation type="journal article" date="2021" name="PeerJ">
        <title>Extensive microbial diversity within the chicken gut microbiome revealed by metagenomics and culture.</title>
        <authorList>
            <person name="Gilroy R."/>
            <person name="Ravi A."/>
            <person name="Getino M."/>
            <person name="Pursley I."/>
            <person name="Horton D.L."/>
            <person name="Alikhan N.F."/>
            <person name="Baker D."/>
            <person name="Gharbi K."/>
            <person name="Hall N."/>
            <person name="Watson M."/>
            <person name="Adriaenssens E.M."/>
            <person name="Foster-Nyarko E."/>
            <person name="Jarju S."/>
            <person name="Secka A."/>
            <person name="Antonio M."/>
            <person name="Oren A."/>
            <person name="Chaudhuri R.R."/>
            <person name="La Ragione R."/>
            <person name="Hildebrand F."/>
            <person name="Pallen M.J."/>
        </authorList>
    </citation>
    <scope>NUCLEOTIDE SEQUENCE</scope>
    <source>
        <strain evidence="4">ChiHecec2B26-7398</strain>
    </source>
</reference>
<evidence type="ECO:0000256" key="1">
    <source>
        <dbReference type="SAM" id="MobiDB-lite"/>
    </source>
</evidence>
<comment type="caution">
    <text evidence="4">The sequence shown here is derived from an EMBL/GenBank/DDBJ whole genome shotgun (WGS) entry which is preliminary data.</text>
</comment>
<reference evidence="4" key="2">
    <citation type="submission" date="2021-04" db="EMBL/GenBank/DDBJ databases">
        <authorList>
            <person name="Gilroy R."/>
        </authorList>
    </citation>
    <scope>NUCLEOTIDE SEQUENCE</scope>
    <source>
        <strain evidence="4">ChiHecec2B26-7398</strain>
    </source>
</reference>
<accession>A0A9D1Y244</accession>
<feature type="chain" id="PRO_5038584973" description="DUF6591 domain-containing protein" evidence="2">
    <location>
        <begin position="21"/>
        <end position="419"/>
    </location>
</feature>
<dbReference type="Proteomes" id="UP000886751">
    <property type="component" value="Unassembled WGS sequence"/>
</dbReference>
<dbReference type="Pfam" id="PF20234">
    <property type="entry name" value="DUF6591"/>
    <property type="match status" value="1"/>
</dbReference>
<evidence type="ECO:0000313" key="5">
    <source>
        <dbReference type="Proteomes" id="UP000886751"/>
    </source>
</evidence>
<dbReference type="AlphaFoldDB" id="A0A9D1Y244"/>
<evidence type="ECO:0000259" key="3">
    <source>
        <dbReference type="Pfam" id="PF20234"/>
    </source>
</evidence>
<feature type="signal peptide" evidence="2">
    <location>
        <begin position="1"/>
        <end position="20"/>
    </location>
</feature>
<keyword evidence="2" id="KW-0732">Signal</keyword>
<feature type="region of interest" description="Disordered" evidence="1">
    <location>
        <begin position="27"/>
        <end position="47"/>
    </location>
</feature>
<sequence>MRKMLAVCLAAALAALTACGAPKEEAAAESTASSTEEAVSAATEESRPEFSMEDIVWTVEEGIVDEERYVLMGYTNQSPFTIAGLKIIFTEKEGISDEEKEAFYTEVQQAFDLDESIMEQIRGQAISLHTESERAVAPGGSVSNIHCYYYSGAYYVKDMGHYELVEPDIAVVRYVADGEIYTVNYDFRTDKYTLDNEIEKAYQWTATDLGNQIPKPETEIVEAGVDDEDTFMFDAYGMSLERFNAYVEACKEQGYTENASSSDGYYTADSADGYSVNLSYYEEDGRMSATVRAPEEPVQSEPETEAESEAAETGMEQTEEASASETPAADPAGIRPEFQQAMDSYEAFFDEYCAFMQKYAESDGSDLTLLADYASFMSQYSEMAADFEAWGEEELSDAETMYYLEVQTRINQKLLEAAA</sequence>
<evidence type="ECO:0000256" key="2">
    <source>
        <dbReference type="SAM" id="SignalP"/>
    </source>
</evidence>